<dbReference type="SMART" id="SM01231">
    <property type="entry name" value="H-kinase_dim"/>
    <property type="match status" value="1"/>
</dbReference>
<dbReference type="InterPro" id="IPR002545">
    <property type="entry name" value="CheW-lke_dom"/>
</dbReference>
<dbReference type="SUPFAM" id="SSF47226">
    <property type="entry name" value="Histidine-containing phosphotransfer domain, HPT domain"/>
    <property type="match status" value="1"/>
</dbReference>
<evidence type="ECO:0000259" key="14">
    <source>
        <dbReference type="PROSITE" id="PS50109"/>
    </source>
</evidence>
<dbReference type="Pfam" id="PF01584">
    <property type="entry name" value="CheW"/>
    <property type="match status" value="1"/>
</dbReference>
<comment type="function">
    <text evidence="11">Involved in the transmission of sensory signals from the chemoreceptors to the flagellar motors. CheA is autophosphorylated; it can transfer its phosphate group to either CheB or CheY.</text>
</comment>
<dbReference type="InterPro" id="IPR037006">
    <property type="entry name" value="CheA-like_homodim_sf"/>
</dbReference>
<dbReference type="InterPro" id="IPR036061">
    <property type="entry name" value="CheW-like_dom_sf"/>
</dbReference>
<dbReference type="SMART" id="SM00260">
    <property type="entry name" value="CheW"/>
    <property type="match status" value="1"/>
</dbReference>
<dbReference type="CDD" id="cd16916">
    <property type="entry name" value="HATPase_CheA-like"/>
    <property type="match status" value="1"/>
</dbReference>
<dbReference type="SMART" id="SM00387">
    <property type="entry name" value="HATPase_c"/>
    <property type="match status" value="1"/>
</dbReference>
<dbReference type="CDD" id="cd00088">
    <property type="entry name" value="HPT"/>
    <property type="match status" value="1"/>
</dbReference>
<evidence type="ECO:0000259" key="16">
    <source>
        <dbReference type="PROSITE" id="PS50894"/>
    </source>
</evidence>
<keyword evidence="6 17" id="KW-0808">Transferase</keyword>
<keyword evidence="9" id="KW-0067">ATP-binding</keyword>
<evidence type="ECO:0000256" key="4">
    <source>
        <dbReference type="ARBA" id="ARBA00022500"/>
    </source>
</evidence>
<feature type="region of interest" description="Disordered" evidence="13">
    <location>
        <begin position="232"/>
        <end position="264"/>
    </location>
</feature>
<evidence type="ECO:0000256" key="3">
    <source>
        <dbReference type="ARBA" id="ARBA00021495"/>
    </source>
</evidence>
<dbReference type="InterPro" id="IPR005467">
    <property type="entry name" value="His_kinase_dom"/>
</dbReference>
<dbReference type="InterPro" id="IPR051315">
    <property type="entry name" value="Bact_Chemotaxis_CheA"/>
</dbReference>
<name>A0ABU3B8Z0_9GAMM</name>
<evidence type="ECO:0000313" key="17">
    <source>
        <dbReference type="EMBL" id="MDT0618272.1"/>
    </source>
</evidence>
<dbReference type="PROSITE" id="PS50851">
    <property type="entry name" value="CHEW"/>
    <property type="match status" value="1"/>
</dbReference>
<feature type="domain" description="HPt" evidence="16">
    <location>
        <begin position="1"/>
        <end position="105"/>
    </location>
</feature>
<dbReference type="Pfam" id="PF02895">
    <property type="entry name" value="H-kinase_dim"/>
    <property type="match status" value="1"/>
</dbReference>
<evidence type="ECO:0000256" key="12">
    <source>
        <dbReference type="PROSITE-ProRule" id="PRU00110"/>
    </source>
</evidence>
<dbReference type="Proteomes" id="UP001259982">
    <property type="component" value="Unassembled WGS sequence"/>
</dbReference>
<dbReference type="PANTHER" id="PTHR43395">
    <property type="entry name" value="SENSOR HISTIDINE KINASE CHEA"/>
    <property type="match status" value="1"/>
</dbReference>
<dbReference type="Gene3D" id="3.30.565.10">
    <property type="entry name" value="Histidine kinase-like ATPase, C-terminal domain"/>
    <property type="match status" value="1"/>
</dbReference>
<dbReference type="InterPro" id="IPR036097">
    <property type="entry name" value="HisK_dim/P_sf"/>
</dbReference>
<keyword evidence="10" id="KW-0902">Two-component regulatory system</keyword>
<keyword evidence="4" id="KW-0145">Chemotaxis</keyword>
<feature type="domain" description="CheW-like" evidence="15">
    <location>
        <begin position="512"/>
        <end position="646"/>
    </location>
</feature>
<feature type="modified residue" description="Phosphohistidine" evidence="12">
    <location>
        <position position="48"/>
    </location>
</feature>
<reference evidence="17 18" key="1">
    <citation type="submission" date="2023-09" db="EMBL/GenBank/DDBJ databases">
        <authorList>
            <person name="Rey-Velasco X."/>
        </authorList>
    </citation>
    <scope>NUCLEOTIDE SEQUENCE [LARGE SCALE GENOMIC DNA]</scope>
    <source>
        <strain evidence="17 18">P385</strain>
    </source>
</reference>
<evidence type="ECO:0000256" key="9">
    <source>
        <dbReference type="ARBA" id="ARBA00022840"/>
    </source>
</evidence>
<comment type="caution">
    <text evidence="17">The sequence shown here is derived from an EMBL/GenBank/DDBJ whole genome shotgun (WGS) entry which is preliminary data.</text>
</comment>
<accession>A0ABU3B8Z0</accession>
<dbReference type="InterPro" id="IPR036641">
    <property type="entry name" value="HPT_dom_sf"/>
</dbReference>
<dbReference type="PROSITE" id="PS50894">
    <property type="entry name" value="HPT"/>
    <property type="match status" value="1"/>
</dbReference>
<dbReference type="InterPro" id="IPR004358">
    <property type="entry name" value="Sig_transdc_His_kin-like_C"/>
</dbReference>
<dbReference type="PRINTS" id="PR00344">
    <property type="entry name" value="BCTRLSENSOR"/>
</dbReference>
<gene>
    <name evidence="17" type="ORF">RM531_07275</name>
</gene>
<dbReference type="SUPFAM" id="SSF47384">
    <property type="entry name" value="Homodimeric domain of signal transducing histidine kinase"/>
    <property type="match status" value="1"/>
</dbReference>
<dbReference type="EMBL" id="JAVRHY010000005">
    <property type="protein sequence ID" value="MDT0618272.1"/>
    <property type="molecule type" value="Genomic_DNA"/>
</dbReference>
<evidence type="ECO:0000256" key="13">
    <source>
        <dbReference type="SAM" id="MobiDB-lite"/>
    </source>
</evidence>
<evidence type="ECO:0000256" key="11">
    <source>
        <dbReference type="ARBA" id="ARBA00035100"/>
    </source>
</evidence>
<keyword evidence="7" id="KW-0547">Nucleotide-binding</keyword>
<dbReference type="SUPFAM" id="SSF50341">
    <property type="entry name" value="CheW-like"/>
    <property type="match status" value="1"/>
</dbReference>
<dbReference type="Pfam" id="PF01627">
    <property type="entry name" value="Hpt"/>
    <property type="match status" value="1"/>
</dbReference>
<dbReference type="Pfam" id="PF02518">
    <property type="entry name" value="HATPase_c"/>
    <property type="match status" value="1"/>
</dbReference>
<sequence length="650" mass="69804">MGIDIERFHQTFFEESREGLQILETGLLALDQGTADPDALHQIFRAAHSIKGGAGTFGFTAIADFTHGVESTLDQLREGRLTPDRDLIDILLRAADVMCMLLDAAQSGDDVDIDAITATQQALAAYQPQTAIVRDDATASSAPVTETTWRISFQPHEALFASGNEPLRLLRELSGLGALQVEPDPTRLPPLDTLDPEACYLGWTLTLTTSTDRAQVEEIFAWVEDECDLVIEPLPAPSPEPTAATAEGDEPPARRQPAAGGESSLRVSVDKIDALINLVGELVINQAMLQQQAQDLDPVHNEMLLSGLSQLELHTRRLQEAVMATRMVPMAFVFNRFPRVVRDLAGRLGKRVQLETLGESTELDRGVIERITDPLNHIVRNSLDHGLETPEQRRAAGKPETGTVTLEASHEGGHIVIRVSDDGRGLDRARLLAKAAERGIPCQESMSDAEVWQLIFAPGFSTAAAVTDVSGRGVGMDVVKRNITNLSGQVEVASETGRGTDITIRLPLTLAILDGMTVAVGAENYIIPLHSVVESLQPGGADVRRLAGNSKVVRFREEFLPLVSAAAFFGVARADGDNGAVIVVVESGGQRLALQVDDLLGQQQVVIKSLEANYRHVAGVAGATILGDGRVALILDIGELIGATRRPAAA</sequence>
<dbReference type="Gene3D" id="1.10.287.560">
    <property type="entry name" value="Histidine kinase CheA-like, homodimeric domain"/>
    <property type="match status" value="1"/>
</dbReference>
<proteinExistence type="predicted"/>
<dbReference type="Gene3D" id="2.30.30.40">
    <property type="entry name" value="SH3 Domains"/>
    <property type="match status" value="1"/>
</dbReference>
<dbReference type="SMART" id="SM00073">
    <property type="entry name" value="HPT"/>
    <property type="match status" value="1"/>
</dbReference>
<keyword evidence="5 12" id="KW-0597">Phosphoprotein</keyword>
<feature type="domain" description="Histidine kinase" evidence="14">
    <location>
        <begin position="308"/>
        <end position="510"/>
    </location>
</feature>
<keyword evidence="18" id="KW-1185">Reference proteome</keyword>
<evidence type="ECO:0000256" key="10">
    <source>
        <dbReference type="ARBA" id="ARBA00023012"/>
    </source>
</evidence>
<dbReference type="InterPro" id="IPR036890">
    <property type="entry name" value="HATPase_C_sf"/>
</dbReference>
<evidence type="ECO:0000313" key="18">
    <source>
        <dbReference type="Proteomes" id="UP001259982"/>
    </source>
</evidence>
<protein>
    <recommendedName>
        <fullName evidence="3">Chemotaxis protein CheA</fullName>
        <ecNumber evidence="2">2.7.13.3</ecNumber>
    </recommendedName>
</protein>
<evidence type="ECO:0000256" key="1">
    <source>
        <dbReference type="ARBA" id="ARBA00000085"/>
    </source>
</evidence>
<organism evidence="17 18">
    <name type="scientific">Spectribacter acetivorans</name>
    <dbReference type="NCBI Taxonomy" id="3075603"/>
    <lineage>
        <taxon>Bacteria</taxon>
        <taxon>Pseudomonadati</taxon>
        <taxon>Pseudomonadota</taxon>
        <taxon>Gammaproteobacteria</taxon>
        <taxon>Salinisphaerales</taxon>
        <taxon>Salinisphaeraceae</taxon>
        <taxon>Spectribacter</taxon>
    </lineage>
</organism>
<dbReference type="PANTHER" id="PTHR43395:SF10">
    <property type="entry name" value="CHEMOTAXIS PROTEIN CHEA"/>
    <property type="match status" value="1"/>
</dbReference>
<dbReference type="InterPro" id="IPR008207">
    <property type="entry name" value="Sig_transdc_His_kin_Hpt_dom"/>
</dbReference>
<dbReference type="InterPro" id="IPR004105">
    <property type="entry name" value="CheA-like_dim"/>
</dbReference>
<dbReference type="RefSeq" id="WP_311658356.1">
    <property type="nucleotide sequence ID" value="NZ_JAVRHY010000005.1"/>
</dbReference>
<keyword evidence="8" id="KW-0418">Kinase</keyword>
<evidence type="ECO:0000256" key="2">
    <source>
        <dbReference type="ARBA" id="ARBA00012438"/>
    </source>
</evidence>
<dbReference type="Gene3D" id="1.20.120.160">
    <property type="entry name" value="HPT domain"/>
    <property type="match status" value="1"/>
</dbReference>
<evidence type="ECO:0000256" key="7">
    <source>
        <dbReference type="ARBA" id="ARBA00022741"/>
    </source>
</evidence>
<evidence type="ECO:0000256" key="8">
    <source>
        <dbReference type="ARBA" id="ARBA00022777"/>
    </source>
</evidence>
<dbReference type="InterPro" id="IPR003594">
    <property type="entry name" value="HATPase_dom"/>
</dbReference>
<dbReference type="EC" id="2.7.13.3" evidence="2"/>
<dbReference type="CDD" id="cd00731">
    <property type="entry name" value="CheA_reg"/>
    <property type="match status" value="1"/>
</dbReference>
<dbReference type="GO" id="GO:0004673">
    <property type="term" value="F:protein histidine kinase activity"/>
    <property type="evidence" value="ECO:0007669"/>
    <property type="project" value="UniProtKB-EC"/>
</dbReference>
<comment type="catalytic activity">
    <reaction evidence="1">
        <text>ATP + protein L-histidine = ADP + protein N-phospho-L-histidine.</text>
        <dbReference type="EC" id="2.7.13.3"/>
    </reaction>
</comment>
<evidence type="ECO:0000259" key="15">
    <source>
        <dbReference type="PROSITE" id="PS50851"/>
    </source>
</evidence>
<evidence type="ECO:0000256" key="5">
    <source>
        <dbReference type="ARBA" id="ARBA00022553"/>
    </source>
</evidence>
<dbReference type="SUPFAM" id="SSF55874">
    <property type="entry name" value="ATPase domain of HSP90 chaperone/DNA topoisomerase II/histidine kinase"/>
    <property type="match status" value="1"/>
</dbReference>
<dbReference type="PROSITE" id="PS50109">
    <property type="entry name" value="HIS_KIN"/>
    <property type="match status" value="1"/>
</dbReference>
<evidence type="ECO:0000256" key="6">
    <source>
        <dbReference type="ARBA" id="ARBA00022679"/>
    </source>
</evidence>